<name>A0ABS5JV87_9BACT</name>
<gene>
    <name evidence="4" type="ORF">KEM10_11075</name>
</gene>
<comment type="caution">
    <text evidence="4">The sequence shown here is derived from an EMBL/GenBank/DDBJ whole genome shotgun (WGS) entry which is preliminary data.</text>
</comment>
<evidence type="ECO:0000256" key="2">
    <source>
        <dbReference type="ARBA" id="ARBA00006763"/>
    </source>
</evidence>
<evidence type="ECO:0000313" key="5">
    <source>
        <dbReference type="Proteomes" id="UP000708576"/>
    </source>
</evidence>
<comment type="catalytic activity">
    <reaction evidence="1">
        <text>AMP + H2O = D-ribose 5-phosphate + adenine</text>
        <dbReference type="Rhea" id="RHEA:20129"/>
        <dbReference type="ChEBI" id="CHEBI:15377"/>
        <dbReference type="ChEBI" id="CHEBI:16708"/>
        <dbReference type="ChEBI" id="CHEBI:78346"/>
        <dbReference type="ChEBI" id="CHEBI:456215"/>
        <dbReference type="EC" id="3.2.2.4"/>
    </reaction>
</comment>
<dbReference type="PANTHER" id="PTHR31223:SF70">
    <property type="entry name" value="LOG FAMILY PROTEIN YJL055W"/>
    <property type="match status" value="1"/>
</dbReference>
<comment type="similarity">
    <text evidence="2 3">Belongs to the LOG family.</text>
</comment>
<evidence type="ECO:0000256" key="3">
    <source>
        <dbReference type="RuleBase" id="RU363015"/>
    </source>
</evidence>
<dbReference type="PANTHER" id="PTHR31223">
    <property type="entry name" value="LOG FAMILY PROTEIN YJL055W"/>
    <property type="match status" value="1"/>
</dbReference>
<dbReference type="Pfam" id="PF03641">
    <property type="entry name" value="Lysine_decarbox"/>
    <property type="match status" value="1"/>
</dbReference>
<protein>
    <recommendedName>
        <fullName evidence="3">Cytokinin riboside 5'-monophosphate phosphoribohydrolase</fullName>
        <ecNumber evidence="3">3.2.2.n1</ecNumber>
    </recommendedName>
</protein>
<organism evidence="4 5">
    <name type="scientific">Carboxylicivirga linearis</name>
    <dbReference type="NCBI Taxonomy" id="1628157"/>
    <lineage>
        <taxon>Bacteria</taxon>
        <taxon>Pseudomonadati</taxon>
        <taxon>Bacteroidota</taxon>
        <taxon>Bacteroidia</taxon>
        <taxon>Marinilabiliales</taxon>
        <taxon>Marinilabiliaceae</taxon>
        <taxon>Carboxylicivirga</taxon>
    </lineage>
</organism>
<dbReference type="EC" id="3.2.2.n1" evidence="3"/>
<dbReference type="SUPFAM" id="SSF102405">
    <property type="entry name" value="MCP/YpsA-like"/>
    <property type="match status" value="1"/>
</dbReference>
<reference evidence="4 5" key="1">
    <citation type="journal article" date="2015" name="Int. J. Syst. Evol. Microbiol.">
        <title>Carboxylicivirga linearis sp. nov., isolated from a sea cucumber culture pond.</title>
        <authorList>
            <person name="Wang F.Q."/>
            <person name="Zhou Y.X."/>
            <person name="Lin X.Z."/>
            <person name="Chen G.J."/>
            <person name="Du Z.J."/>
        </authorList>
    </citation>
    <scope>NUCLEOTIDE SEQUENCE [LARGE SCALE GENOMIC DNA]</scope>
    <source>
        <strain evidence="4 5">FB218</strain>
    </source>
</reference>
<dbReference type="EMBL" id="JAGUCO010000006">
    <property type="protein sequence ID" value="MBS2098822.1"/>
    <property type="molecule type" value="Genomic_DNA"/>
</dbReference>
<keyword evidence="3" id="KW-0378">Hydrolase</keyword>
<dbReference type="NCBIfam" id="TIGR00730">
    <property type="entry name" value="Rossman fold protein, TIGR00730 family"/>
    <property type="match status" value="1"/>
</dbReference>
<dbReference type="RefSeq" id="WP_212216064.1">
    <property type="nucleotide sequence ID" value="NZ_JAGUCO010000006.1"/>
</dbReference>
<dbReference type="InterPro" id="IPR031100">
    <property type="entry name" value="LOG_fam"/>
</dbReference>
<dbReference type="Proteomes" id="UP000708576">
    <property type="component" value="Unassembled WGS sequence"/>
</dbReference>
<evidence type="ECO:0000256" key="1">
    <source>
        <dbReference type="ARBA" id="ARBA00000274"/>
    </source>
</evidence>
<dbReference type="InterPro" id="IPR005269">
    <property type="entry name" value="LOG"/>
</dbReference>
<accession>A0ABS5JV87</accession>
<dbReference type="Gene3D" id="3.40.50.450">
    <property type="match status" value="1"/>
</dbReference>
<keyword evidence="3" id="KW-0203">Cytokinin biosynthesis</keyword>
<proteinExistence type="inferred from homology"/>
<sequence length="192" mass="21308">MGDICVFCASSAKVDQSYLEEAYLLGEVLVENGYGLKYGGGAVGSMGAVANKVLELNGRVTGVIPYFMVQVEWEHKGVENMIHVETMAERKELLIKDIEAIVVLPGGTGTLEELFEVLSLKKLGQFTQPVILVNTNGYFNALNDFLNKMIDEKFMRPEHGELWHIVDSVKEIPEALKNIPDWDEDALKFAAV</sequence>
<evidence type="ECO:0000313" key="4">
    <source>
        <dbReference type="EMBL" id="MBS2098822.1"/>
    </source>
</evidence>
<keyword evidence="5" id="KW-1185">Reference proteome</keyword>